<name>A0A223NW97_9SPHI</name>
<accession>A0A223NW97</accession>
<evidence type="ECO:0000313" key="1">
    <source>
        <dbReference type="EMBL" id="ASU34147.1"/>
    </source>
</evidence>
<dbReference type="EMBL" id="CP022743">
    <property type="protein sequence ID" value="ASU34147.1"/>
    <property type="molecule type" value="Genomic_DNA"/>
</dbReference>
<organism evidence="1 2">
    <name type="scientific">Mucilaginibacter xinganensis</name>
    <dbReference type="NCBI Taxonomy" id="1234841"/>
    <lineage>
        <taxon>Bacteria</taxon>
        <taxon>Pseudomonadati</taxon>
        <taxon>Bacteroidota</taxon>
        <taxon>Sphingobacteriia</taxon>
        <taxon>Sphingobacteriales</taxon>
        <taxon>Sphingobacteriaceae</taxon>
        <taxon>Mucilaginibacter</taxon>
    </lineage>
</organism>
<sequence length="38" mass="4472">MGAGPKPNICDHNRFDLKITKRQFMKTNNYIKTHELPN</sequence>
<evidence type="ECO:0000313" key="2">
    <source>
        <dbReference type="Proteomes" id="UP000215002"/>
    </source>
</evidence>
<dbReference type="AlphaFoldDB" id="A0A223NW97"/>
<gene>
    <name evidence="1" type="ORF">MuYL_2258</name>
</gene>
<reference evidence="1 2" key="1">
    <citation type="submission" date="2017-08" db="EMBL/GenBank/DDBJ databases">
        <title>Complete genome sequence of Mucilaginibacter sp. strain BJC16-A31.</title>
        <authorList>
            <consortium name="Henan University of Science and Technology"/>
            <person name="You X."/>
        </authorList>
    </citation>
    <scope>NUCLEOTIDE SEQUENCE [LARGE SCALE GENOMIC DNA]</scope>
    <source>
        <strain evidence="1 2">BJC16-A31</strain>
    </source>
</reference>
<dbReference type="KEGG" id="muc:MuYL_2258"/>
<proteinExistence type="predicted"/>
<keyword evidence="2" id="KW-1185">Reference proteome</keyword>
<protein>
    <submittedName>
        <fullName evidence="1">Uncharacterized protein</fullName>
    </submittedName>
</protein>
<dbReference type="Proteomes" id="UP000215002">
    <property type="component" value="Chromosome"/>
</dbReference>